<dbReference type="Proteomes" id="UP000887560">
    <property type="component" value="Unplaced"/>
</dbReference>
<accession>A0A915P8S8</accession>
<dbReference type="InterPro" id="IPR011009">
    <property type="entry name" value="Kinase-like_dom_sf"/>
</dbReference>
<keyword evidence="2" id="KW-1185">Reference proteome</keyword>
<dbReference type="AlphaFoldDB" id="A0A915P8S8"/>
<dbReference type="GO" id="GO:0005524">
    <property type="term" value="F:ATP binding"/>
    <property type="evidence" value="ECO:0007669"/>
    <property type="project" value="InterPro"/>
</dbReference>
<organism evidence="2 3">
    <name type="scientific">Meloidogyne floridensis</name>
    <dbReference type="NCBI Taxonomy" id="298350"/>
    <lineage>
        <taxon>Eukaryota</taxon>
        <taxon>Metazoa</taxon>
        <taxon>Ecdysozoa</taxon>
        <taxon>Nematoda</taxon>
        <taxon>Chromadorea</taxon>
        <taxon>Rhabditida</taxon>
        <taxon>Tylenchina</taxon>
        <taxon>Tylenchomorpha</taxon>
        <taxon>Tylenchoidea</taxon>
        <taxon>Meloidogynidae</taxon>
        <taxon>Meloidogyninae</taxon>
        <taxon>Meloidogyne</taxon>
    </lineage>
</organism>
<dbReference type="PANTHER" id="PTHR44167">
    <property type="entry name" value="OVARIAN-SPECIFIC SERINE/THREONINE-PROTEIN KINASE LOK-RELATED"/>
    <property type="match status" value="1"/>
</dbReference>
<evidence type="ECO:0000313" key="2">
    <source>
        <dbReference type="Proteomes" id="UP000887560"/>
    </source>
</evidence>
<dbReference type="Gene3D" id="1.10.510.10">
    <property type="entry name" value="Transferase(Phosphotransferase) domain 1"/>
    <property type="match status" value="1"/>
</dbReference>
<dbReference type="SUPFAM" id="SSF56112">
    <property type="entry name" value="Protein kinase-like (PK-like)"/>
    <property type="match status" value="1"/>
</dbReference>
<dbReference type="PANTHER" id="PTHR44167:SF24">
    <property type="entry name" value="SERINE_THREONINE-PROTEIN KINASE CHK2"/>
    <property type="match status" value="1"/>
</dbReference>
<evidence type="ECO:0000259" key="1">
    <source>
        <dbReference type="PROSITE" id="PS50011"/>
    </source>
</evidence>
<reference evidence="3" key="1">
    <citation type="submission" date="2022-11" db="UniProtKB">
        <authorList>
            <consortium name="WormBaseParasite"/>
        </authorList>
    </citation>
    <scope>IDENTIFICATION</scope>
</reference>
<dbReference type="GO" id="GO:0044773">
    <property type="term" value="P:mitotic DNA damage checkpoint signaling"/>
    <property type="evidence" value="ECO:0007669"/>
    <property type="project" value="TreeGrafter"/>
</dbReference>
<proteinExistence type="predicted"/>
<dbReference type="WBParaSite" id="scf7180000424612.g13565">
    <property type="protein sequence ID" value="scf7180000424612.g13565"/>
    <property type="gene ID" value="scf7180000424612.g13565"/>
</dbReference>
<dbReference type="SMART" id="SM00220">
    <property type="entry name" value="S_TKc"/>
    <property type="match status" value="1"/>
</dbReference>
<protein>
    <submittedName>
        <fullName evidence="3">Protein kinase domain-containing protein</fullName>
    </submittedName>
</protein>
<dbReference type="GO" id="GO:0004674">
    <property type="term" value="F:protein serine/threonine kinase activity"/>
    <property type="evidence" value="ECO:0007669"/>
    <property type="project" value="TreeGrafter"/>
</dbReference>
<dbReference type="GO" id="GO:0005634">
    <property type="term" value="C:nucleus"/>
    <property type="evidence" value="ECO:0007669"/>
    <property type="project" value="TreeGrafter"/>
</dbReference>
<dbReference type="PROSITE" id="PS50011">
    <property type="entry name" value="PROTEIN_KINASE_DOM"/>
    <property type="match status" value="1"/>
</dbReference>
<dbReference type="InterPro" id="IPR000719">
    <property type="entry name" value="Prot_kinase_dom"/>
</dbReference>
<feature type="domain" description="Protein kinase" evidence="1">
    <location>
        <begin position="82"/>
        <end position="526"/>
    </location>
</feature>
<name>A0A915P8S8_9BILA</name>
<evidence type="ECO:0000313" key="3">
    <source>
        <dbReference type="WBParaSite" id="scf7180000424612.g13565"/>
    </source>
</evidence>
<sequence>MTMLVNSRLITFGRSSTFGRTSTSPSPSSSSPSLFKSLCKFEDILPFSPKSTKCSCKNYNMREMTKISFYSALGNRIRKVKVSLQELISSGVQAQVYHECYYDTKSKSEKCVAVKLIGTGTQQTQNNTLLSGYEKKLKELNNKDQNEWSSNDKRIKVMLEENIKVAKENKSESLKAIVEDSMNEISVLKMFQERFANENKPLDHIINMYDGGSIIKIHGDKDKEQMFDYIIILELGNGTFLEKILSTAENHVKDEKMLMNVLSEPAKVLIQIHEAATIHMDFKPQNLVYVPVDTNKSQKEQRLKAVDVSGETSNVQEENHLKAIDFGGSMILNPTVWNNKSSAKSKINNLTKFARSFSLPANFGGKTNLEKNQPNNKKNIVEKMICTRQYKPPELDTDFLIEQAKLQPSQANSKTRNASASTKSDVWMFGMICYELLLYIKYYSLVEDKGRLKKTNLLQLEPKHRLSANGILDFLTGKCRIESMDDTQFSIDQFIKEDTKENISLLEQAFSIVKVNDPENDVHRNLDDLFGLENKENLQMQLPTCDQSFRSDEIDDQSLRKLNPIKEFKIDIHTKHKNEFMISCALTLS</sequence>